<evidence type="ECO:0000313" key="1">
    <source>
        <dbReference type="EMBL" id="AWG21763.1"/>
    </source>
</evidence>
<name>A0A2S1LDC4_9FLAO</name>
<organism evidence="1 2">
    <name type="scientific">Flavobacterium faecale</name>
    <dbReference type="NCBI Taxonomy" id="1355330"/>
    <lineage>
        <taxon>Bacteria</taxon>
        <taxon>Pseudomonadati</taxon>
        <taxon>Bacteroidota</taxon>
        <taxon>Flavobacteriia</taxon>
        <taxon>Flavobacteriales</taxon>
        <taxon>Flavobacteriaceae</taxon>
        <taxon>Flavobacterium</taxon>
    </lineage>
</organism>
<dbReference type="RefSeq" id="WP_108740699.1">
    <property type="nucleotide sequence ID" value="NZ_CP020918.1"/>
</dbReference>
<keyword evidence="2" id="KW-1185">Reference proteome</keyword>
<evidence type="ECO:0000313" key="2">
    <source>
        <dbReference type="Proteomes" id="UP000244527"/>
    </source>
</evidence>
<gene>
    <name evidence="1" type="ORF">FFWV33_09520</name>
</gene>
<dbReference type="EMBL" id="CP020918">
    <property type="protein sequence ID" value="AWG21763.1"/>
    <property type="molecule type" value="Genomic_DNA"/>
</dbReference>
<sequence>MKVTTLIFLVFYTCTWSQISGCTDPLSKNFNAKATINDGSCQYRKTKTKPEFSIQLSDSLVENSTLFYYDSLLWTANDDADPTLYGLNTSGKIEKKITIAGLKNKEWEEISQDDDYLYLGDFGNNSSGNRTDLRLLRLSKKELYSNNIKIDTIAFSYENQSDFSIQQANTTHFDCEAFIVLKDSIYLFTKQYDDKQTSVYVVPKKPGTYPAKLQKTFDVDGLITGATYDKNFKTVVLCGYSKLLQPFIYLLSDFQDTAFFSGNKRKIKVKLPFHQIEGVATPNGLDYYISNEKTVRKPLFNTPQQLHKIYLRDYILNYLVN</sequence>
<evidence type="ECO:0008006" key="3">
    <source>
        <dbReference type="Google" id="ProtNLM"/>
    </source>
</evidence>
<dbReference type="Proteomes" id="UP000244527">
    <property type="component" value="Chromosome"/>
</dbReference>
<accession>A0A2S1LDC4</accession>
<dbReference type="OrthoDB" id="9798438at2"/>
<reference evidence="1 2" key="1">
    <citation type="submission" date="2017-04" db="EMBL/GenBank/DDBJ databases">
        <title>Compelte genome sequence of WV33.</title>
        <authorList>
            <person name="Lee P.C."/>
        </authorList>
    </citation>
    <scope>NUCLEOTIDE SEQUENCE [LARGE SCALE GENOMIC DNA]</scope>
    <source>
        <strain evidence="1 2">WV33</strain>
    </source>
</reference>
<dbReference type="KEGG" id="ffa:FFWV33_09520"/>
<dbReference type="AlphaFoldDB" id="A0A2S1LDC4"/>
<protein>
    <recommendedName>
        <fullName evidence="3">T9SS C-terminal target domain-containing protein</fullName>
    </recommendedName>
</protein>
<proteinExistence type="predicted"/>